<sequence>LTASRPHHYGSTTSHHSPADSHVSSPPTARRRRHPHFPNSPSAIALSNESSVVSFSHLCETATLPALSASPASAAPPSILQAPVSSSLFQSSSTPPFDSNLKSST</sequence>
<protein>
    <submittedName>
        <fullName evidence="2">Uncharacterized protein</fullName>
    </submittedName>
</protein>
<evidence type="ECO:0000313" key="2">
    <source>
        <dbReference type="EMBL" id="MCE5167526.1"/>
    </source>
</evidence>
<organism evidence="2 3">
    <name type="scientific">Datura stramonium</name>
    <name type="common">Jimsonweed</name>
    <name type="synonym">Common thornapple</name>
    <dbReference type="NCBI Taxonomy" id="4076"/>
    <lineage>
        <taxon>Eukaryota</taxon>
        <taxon>Viridiplantae</taxon>
        <taxon>Streptophyta</taxon>
        <taxon>Embryophyta</taxon>
        <taxon>Tracheophyta</taxon>
        <taxon>Spermatophyta</taxon>
        <taxon>Magnoliopsida</taxon>
        <taxon>eudicotyledons</taxon>
        <taxon>Gunneridae</taxon>
        <taxon>Pentapetalae</taxon>
        <taxon>asterids</taxon>
        <taxon>lamiids</taxon>
        <taxon>Solanales</taxon>
        <taxon>Solanaceae</taxon>
        <taxon>Solanoideae</taxon>
        <taxon>Datureae</taxon>
        <taxon>Datura</taxon>
    </lineage>
</organism>
<dbReference type="EMBL" id="JACEIK010142640">
    <property type="protein sequence ID" value="MCE5167526.1"/>
    <property type="molecule type" value="Genomic_DNA"/>
</dbReference>
<proteinExistence type="predicted"/>
<feature type="non-terminal residue" evidence="2">
    <location>
        <position position="105"/>
    </location>
</feature>
<gene>
    <name evidence="2" type="ORF">HAX54_008253</name>
</gene>
<feature type="region of interest" description="Disordered" evidence="1">
    <location>
        <begin position="1"/>
        <end position="44"/>
    </location>
</feature>
<feature type="non-terminal residue" evidence="2">
    <location>
        <position position="1"/>
    </location>
</feature>
<reference evidence="2 3" key="1">
    <citation type="journal article" date="2021" name="BMC Genomics">
        <title>Datura genome reveals duplications of psychoactive alkaloid biosynthetic genes and high mutation rate following tissue culture.</title>
        <authorList>
            <person name="Rajewski A."/>
            <person name="Carter-House D."/>
            <person name="Stajich J."/>
            <person name="Litt A."/>
        </authorList>
    </citation>
    <scope>NUCLEOTIDE SEQUENCE [LARGE SCALE GENOMIC DNA]</scope>
    <source>
        <strain evidence="2">AR-01</strain>
    </source>
</reference>
<feature type="region of interest" description="Disordered" evidence="1">
    <location>
        <begin position="86"/>
        <end position="105"/>
    </location>
</feature>
<evidence type="ECO:0000313" key="3">
    <source>
        <dbReference type="Proteomes" id="UP000823775"/>
    </source>
</evidence>
<accession>A0ABS8YAT2</accession>
<keyword evidence="3" id="KW-1185">Reference proteome</keyword>
<comment type="caution">
    <text evidence="2">The sequence shown here is derived from an EMBL/GenBank/DDBJ whole genome shotgun (WGS) entry which is preliminary data.</text>
</comment>
<name>A0ABS8YAT2_DATST</name>
<feature type="compositionally biased region" description="Polar residues" evidence="1">
    <location>
        <begin position="94"/>
        <end position="105"/>
    </location>
</feature>
<evidence type="ECO:0000256" key="1">
    <source>
        <dbReference type="SAM" id="MobiDB-lite"/>
    </source>
</evidence>
<feature type="compositionally biased region" description="Polar residues" evidence="1">
    <location>
        <begin position="10"/>
        <end position="27"/>
    </location>
</feature>
<dbReference type="Proteomes" id="UP000823775">
    <property type="component" value="Unassembled WGS sequence"/>
</dbReference>